<dbReference type="InterPro" id="IPR038109">
    <property type="entry name" value="DNA_bind_recomb_sf"/>
</dbReference>
<keyword evidence="4" id="KW-1185">Reference proteome</keyword>
<dbReference type="CDD" id="cd00338">
    <property type="entry name" value="Ser_Recombinase"/>
    <property type="match status" value="1"/>
</dbReference>
<gene>
    <name evidence="3" type="ORF">Rcae01_04726</name>
</gene>
<evidence type="ECO:0000259" key="2">
    <source>
        <dbReference type="PROSITE" id="PS51737"/>
    </source>
</evidence>
<dbReference type="InterPro" id="IPR011109">
    <property type="entry name" value="DNA_bind_recombinase_dom"/>
</dbReference>
<dbReference type="Gene3D" id="3.90.1750.20">
    <property type="entry name" value="Putative Large Serine Recombinase, Chain B, Domain 2"/>
    <property type="match status" value="1"/>
</dbReference>
<dbReference type="InterPro" id="IPR025827">
    <property type="entry name" value="Zn_ribbon_recom_dom"/>
</dbReference>
<dbReference type="PROSITE" id="PS51736">
    <property type="entry name" value="RECOMBINASES_3"/>
    <property type="match status" value="1"/>
</dbReference>
<dbReference type="EMBL" id="BAABRO010000012">
    <property type="protein sequence ID" value="GAA5509227.1"/>
    <property type="molecule type" value="Genomic_DNA"/>
</dbReference>
<reference evidence="3 4" key="1">
    <citation type="submission" date="2024-02" db="EMBL/GenBank/DDBJ databases">
        <title>Rhodopirellula caenicola NBRC 110016.</title>
        <authorList>
            <person name="Ichikawa N."/>
            <person name="Katano-Makiyama Y."/>
            <person name="Hidaka K."/>
        </authorList>
    </citation>
    <scope>NUCLEOTIDE SEQUENCE [LARGE SCALE GENOMIC DNA]</scope>
    <source>
        <strain evidence="3 4">NBRC 110016</strain>
    </source>
</reference>
<dbReference type="PANTHER" id="PTHR30461:SF23">
    <property type="entry name" value="DNA RECOMBINASE-RELATED"/>
    <property type="match status" value="1"/>
</dbReference>
<protein>
    <recommendedName>
        <fullName evidence="5">DNA-invertase hin</fullName>
    </recommendedName>
</protein>
<dbReference type="PANTHER" id="PTHR30461">
    <property type="entry name" value="DNA-INVERTASE FROM LAMBDOID PROPHAGE"/>
    <property type="match status" value="1"/>
</dbReference>
<dbReference type="Pfam" id="PF00239">
    <property type="entry name" value="Resolvase"/>
    <property type="match status" value="1"/>
</dbReference>
<dbReference type="Gene3D" id="3.40.50.1390">
    <property type="entry name" value="Resolvase, N-terminal catalytic domain"/>
    <property type="match status" value="1"/>
</dbReference>
<proteinExistence type="predicted"/>
<comment type="caution">
    <text evidence="3">The sequence shown here is derived from an EMBL/GenBank/DDBJ whole genome shotgun (WGS) entry which is preliminary data.</text>
</comment>
<dbReference type="SMART" id="SM00857">
    <property type="entry name" value="Resolvase"/>
    <property type="match status" value="1"/>
</dbReference>
<name>A0ABP9VZC6_9BACT</name>
<dbReference type="PROSITE" id="PS51737">
    <property type="entry name" value="RECOMBINASE_DNA_BIND"/>
    <property type="match status" value="1"/>
</dbReference>
<sequence>MLEQPVRCAIYARQSRVNGREFSSCDLQRQICMHTAANFSWKVVDVFEDAGQSSESLARAEMQRLLAGVELDQFDRVIVYSIDRLTRRLFDFARLMDIFDRFGVALTVVTDPNFNESASSRFTSNIIAAASEFQQQLTRERMAESRAAMKSRGQRVAGLVPFGYTIDRIFNRLVAVPEDSVVVCDFFKLAERGRTPAEIADLANRREGGQTVWNARRLLQILSNPVYAGYLPGDAKQRGNHEAIVTPEQFERVRQQVKARQKRAPQKRDSNEDFFPLRGLLHCAKCGRALNTNTSTRGNIRYRWYQCRSHAGGRPPCPKVSLPAWDIEEFVAARLSGWATDSDVAERFSDEWKVMVTSERQSLLKEFVLQIDYDSDSRDIGFTFKDDAIELFASPEQ</sequence>
<evidence type="ECO:0000259" key="1">
    <source>
        <dbReference type="PROSITE" id="PS51736"/>
    </source>
</evidence>
<evidence type="ECO:0008006" key="5">
    <source>
        <dbReference type="Google" id="ProtNLM"/>
    </source>
</evidence>
<dbReference type="InterPro" id="IPR006119">
    <property type="entry name" value="Resolv_N"/>
</dbReference>
<feature type="domain" description="Recombinase" evidence="2">
    <location>
        <begin position="161"/>
        <end position="263"/>
    </location>
</feature>
<dbReference type="InterPro" id="IPR050639">
    <property type="entry name" value="SSR_resolvase"/>
</dbReference>
<dbReference type="Proteomes" id="UP001416858">
    <property type="component" value="Unassembled WGS sequence"/>
</dbReference>
<accession>A0ABP9VZC6</accession>
<dbReference type="SUPFAM" id="SSF53041">
    <property type="entry name" value="Resolvase-like"/>
    <property type="match status" value="1"/>
</dbReference>
<feature type="domain" description="Resolvase/invertase-type recombinase catalytic" evidence="1">
    <location>
        <begin position="7"/>
        <end position="153"/>
    </location>
</feature>
<dbReference type="RefSeq" id="WP_345686096.1">
    <property type="nucleotide sequence ID" value="NZ_BAABRO010000012.1"/>
</dbReference>
<organism evidence="3 4">
    <name type="scientific">Novipirellula caenicola</name>
    <dbReference type="NCBI Taxonomy" id="1536901"/>
    <lineage>
        <taxon>Bacteria</taxon>
        <taxon>Pseudomonadati</taxon>
        <taxon>Planctomycetota</taxon>
        <taxon>Planctomycetia</taxon>
        <taxon>Pirellulales</taxon>
        <taxon>Pirellulaceae</taxon>
        <taxon>Novipirellula</taxon>
    </lineage>
</organism>
<evidence type="ECO:0000313" key="3">
    <source>
        <dbReference type="EMBL" id="GAA5509227.1"/>
    </source>
</evidence>
<dbReference type="Pfam" id="PF13408">
    <property type="entry name" value="Zn_ribbon_recom"/>
    <property type="match status" value="1"/>
</dbReference>
<dbReference type="InterPro" id="IPR036162">
    <property type="entry name" value="Resolvase-like_N_sf"/>
</dbReference>
<dbReference type="Pfam" id="PF07508">
    <property type="entry name" value="Recombinase"/>
    <property type="match status" value="1"/>
</dbReference>
<evidence type="ECO:0000313" key="4">
    <source>
        <dbReference type="Proteomes" id="UP001416858"/>
    </source>
</evidence>